<dbReference type="EMBL" id="JUIW01000005">
    <property type="protein sequence ID" value="RYJ43458.1"/>
    <property type="molecule type" value="Genomic_DNA"/>
</dbReference>
<feature type="transmembrane region" description="Helical" evidence="1">
    <location>
        <begin position="7"/>
        <end position="28"/>
    </location>
</feature>
<keyword evidence="1" id="KW-0472">Membrane</keyword>
<keyword evidence="1" id="KW-0812">Transmembrane</keyword>
<keyword evidence="1" id="KW-1133">Transmembrane helix</keyword>
<proteinExistence type="predicted"/>
<dbReference type="Proteomes" id="UP000289775">
    <property type="component" value="Unassembled WGS sequence"/>
</dbReference>
<evidence type="ECO:0000313" key="3">
    <source>
        <dbReference type="Proteomes" id="UP000289775"/>
    </source>
</evidence>
<evidence type="ECO:0000256" key="1">
    <source>
        <dbReference type="SAM" id="Phobius"/>
    </source>
</evidence>
<dbReference type="RefSeq" id="WP_129750928.1">
    <property type="nucleotide sequence ID" value="NZ_JUIW01000005.1"/>
</dbReference>
<evidence type="ECO:0008006" key="4">
    <source>
        <dbReference type="Google" id="ProtNLM"/>
    </source>
</evidence>
<protein>
    <recommendedName>
        <fullName evidence="4">Lipoprotein</fullName>
    </recommendedName>
</protein>
<comment type="caution">
    <text evidence="2">The sequence shown here is derived from an EMBL/GenBank/DDBJ whole genome shotgun (WGS) entry which is preliminary data.</text>
</comment>
<dbReference type="OrthoDB" id="1366448at2"/>
<keyword evidence="3" id="KW-1185">Reference proteome</keyword>
<reference evidence="2 3" key="1">
    <citation type="submission" date="2014-12" db="EMBL/GenBank/DDBJ databases">
        <title>Genome sequence of Flavobacterium beibuense RSKm HC5.</title>
        <authorList>
            <person name="Kim J.F."/>
            <person name="Song J.Y."/>
            <person name="Kwak M.-J."/>
            <person name="Lee S.-W."/>
        </authorList>
    </citation>
    <scope>NUCLEOTIDE SEQUENCE [LARGE SCALE GENOMIC DNA]</scope>
    <source>
        <strain evidence="2 3">RSKm HC5</strain>
    </source>
</reference>
<organism evidence="2 3">
    <name type="scientific">Flavobacterium beibuense</name>
    <dbReference type="NCBI Taxonomy" id="657326"/>
    <lineage>
        <taxon>Bacteria</taxon>
        <taxon>Pseudomonadati</taxon>
        <taxon>Bacteroidota</taxon>
        <taxon>Flavobacteriia</taxon>
        <taxon>Flavobacteriales</taxon>
        <taxon>Flavobacteriaceae</taxon>
        <taxon>Flavobacterium</taxon>
    </lineage>
</organism>
<dbReference type="AlphaFoldDB" id="A0A444WCA6"/>
<accession>A0A444WCA6</accession>
<gene>
    <name evidence="2" type="ORF">NU09_1796</name>
</gene>
<dbReference type="PROSITE" id="PS51257">
    <property type="entry name" value="PROKAR_LIPOPROTEIN"/>
    <property type="match status" value="1"/>
</dbReference>
<feature type="transmembrane region" description="Helical" evidence="1">
    <location>
        <begin position="40"/>
        <end position="62"/>
    </location>
</feature>
<name>A0A444WCA6_9FLAO</name>
<evidence type="ECO:0000313" key="2">
    <source>
        <dbReference type="EMBL" id="RYJ43458.1"/>
    </source>
</evidence>
<sequence>MKTVKRLSLLYILAFAVSCSLFFINFNVVESSWEVKVFEVLTISLLLFVALAILYFIIQLIIKLVKAAQIKKPSQK</sequence>